<feature type="transmembrane region" description="Helical" evidence="1">
    <location>
        <begin position="34"/>
        <end position="54"/>
    </location>
</feature>
<keyword evidence="1" id="KW-0472">Membrane</keyword>
<name>A0A9X2UM94_9BACT</name>
<feature type="transmembrane region" description="Helical" evidence="1">
    <location>
        <begin position="6"/>
        <end position="27"/>
    </location>
</feature>
<dbReference type="Proteomes" id="UP001155034">
    <property type="component" value="Unassembled WGS sequence"/>
</dbReference>
<feature type="transmembrane region" description="Helical" evidence="1">
    <location>
        <begin position="110"/>
        <end position="132"/>
    </location>
</feature>
<evidence type="ECO:0000313" key="4">
    <source>
        <dbReference type="Proteomes" id="UP001155040"/>
    </source>
</evidence>
<evidence type="ECO:0000313" key="3">
    <source>
        <dbReference type="EMBL" id="MCS4037476.1"/>
    </source>
</evidence>
<evidence type="ECO:0000256" key="1">
    <source>
        <dbReference type="SAM" id="Phobius"/>
    </source>
</evidence>
<dbReference type="EMBL" id="JANUBF010000019">
    <property type="protein sequence ID" value="MCS4037476.1"/>
    <property type="molecule type" value="Genomic_DNA"/>
</dbReference>
<gene>
    <name evidence="2" type="ORF">GGP82_001332</name>
    <name evidence="3" type="ORF">GGQ01_002559</name>
</gene>
<dbReference type="RefSeq" id="WP_103017904.1">
    <property type="nucleotide sequence ID" value="NZ_JANTYZ010000002.1"/>
</dbReference>
<protein>
    <submittedName>
        <fullName evidence="3">Uncharacterized protein</fullName>
    </submittedName>
</protein>
<accession>A0A9X2UM94</accession>
<evidence type="ECO:0000313" key="2">
    <source>
        <dbReference type="EMBL" id="MCS3864786.1"/>
    </source>
</evidence>
<reference evidence="3" key="1">
    <citation type="submission" date="2022-08" db="EMBL/GenBank/DDBJ databases">
        <title>Genomic Encyclopedia of Type Strains, Phase V (KMG-V): Genome sequencing to study the core and pangenomes of soil and plant-associated prokaryotes.</title>
        <authorList>
            <person name="Whitman W."/>
        </authorList>
    </citation>
    <scope>NUCLEOTIDE SEQUENCE</scope>
    <source>
        <strain evidence="2">SP2016B</strain>
        <strain evidence="3">SP3012</strain>
    </source>
</reference>
<comment type="caution">
    <text evidence="3">The sequence shown here is derived from an EMBL/GenBank/DDBJ whole genome shotgun (WGS) entry which is preliminary data.</text>
</comment>
<dbReference type="AlphaFoldDB" id="A0A9X2UM94"/>
<sequence length="150" mass="16154">MSESWLHSTNIILWTACIGLGAGAYAGRLPARMGLLPMFALVPVVLHCGAAWWVQYAPGSLNMPNQAVYDALSDEDQQRVVACTLPYFYGSATLWSGFGIASTVVPEARVLVVALVLVGIVDGVLAVRVLLLKTPRKVRELRDSSPDASR</sequence>
<keyword evidence="1" id="KW-1133">Transmembrane helix</keyword>
<dbReference type="EMBL" id="JANTYZ010000002">
    <property type="protein sequence ID" value="MCS3864786.1"/>
    <property type="molecule type" value="Genomic_DNA"/>
</dbReference>
<proteinExistence type="predicted"/>
<dbReference type="Proteomes" id="UP001155040">
    <property type="component" value="Unassembled WGS sequence"/>
</dbReference>
<keyword evidence="1" id="KW-0812">Transmembrane</keyword>
<organism evidence="3 4">
    <name type="scientific">Salinibacter ruber</name>
    <dbReference type="NCBI Taxonomy" id="146919"/>
    <lineage>
        <taxon>Bacteria</taxon>
        <taxon>Pseudomonadati</taxon>
        <taxon>Rhodothermota</taxon>
        <taxon>Rhodothermia</taxon>
        <taxon>Rhodothermales</taxon>
        <taxon>Salinibacteraceae</taxon>
        <taxon>Salinibacter</taxon>
    </lineage>
</organism>